<dbReference type="Proteomes" id="UP001163321">
    <property type="component" value="Chromosome 8"/>
</dbReference>
<proteinExistence type="predicted"/>
<comment type="caution">
    <text evidence="1">The sequence shown here is derived from an EMBL/GenBank/DDBJ whole genome shotgun (WGS) entry which is preliminary data.</text>
</comment>
<keyword evidence="2" id="KW-1185">Reference proteome</keyword>
<reference evidence="1 2" key="1">
    <citation type="journal article" date="2022" name="bioRxiv">
        <title>The genome of the oomycete Peronosclerospora sorghi, a cosmopolitan pathogen of maize and sorghum, is inflated with dispersed pseudogenes.</title>
        <authorList>
            <person name="Fletcher K."/>
            <person name="Martin F."/>
            <person name="Isakeit T."/>
            <person name="Cavanaugh K."/>
            <person name="Magill C."/>
            <person name="Michelmore R."/>
        </authorList>
    </citation>
    <scope>NUCLEOTIDE SEQUENCE [LARGE SCALE GENOMIC DNA]</scope>
    <source>
        <strain evidence="1">P6</strain>
    </source>
</reference>
<evidence type="ECO:0000313" key="1">
    <source>
        <dbReference type="EMBL" id="KAI9908058.1"/>
    </source>
</evidence>
<organism evidence="1 2">
    <name type="scientific">Peronosclerospora sorghi</name>
    <dbReference type="NCBI Taxonomy" id="230839"/>
    <lineage>
        <taxon>Eukaryota</taxon>
        <taxon>Sar</taxon>
        <taxon>Stramenopiles</taxon>
        <taxon>Oomycota</taxon>
        <taxon>Peronosporomycetes</taxon>
        <taxon>Peronosporales</taxon>
        <taxon>Peronosporaceae</taxon>
        <taxon>Peronosclerospora</taxon>
    </lineage>
</organism>
<evidence type="ECO:0000313" key="2">
    <source>
        <dbReference type="Proteomes" id="UP001163321"/>
    </source>
</evidence>
<dbReference type="EMBL" id="CM047587">
    <property type="protein sequence ID" value="KAI9908058.1"/>
    <property type="molecule type" value="Genomic_DNA"/>
</dbReference>
<gene>
    <name evidence="1" type="ORF">PsorP6_004446</name>
</gene>
<accession>A0ACC0VQQ4</accession>
<name>A0ACC0VQQ4_9STRA</name>
<sequence length="193" mass="22522">MQHHQAHNGSVTCVTFHQSGNYLLSTSHDHSCTLWEIREGQVLYTLQGHHGAVNVAAFFYDGQVIASGGVDSCILIWNAAFDYNDAIKSRIPTSTYKPASQLKQETLRQELMIQRTYPSPYRLQQLGSHPSQLDKRIRCTRMRHKRMKAHEIRRWTRRFKLLSVNWRQSHGRYRDLMSVSFGMKIVFVTWLKC</sequence>
<protein>
    <submittedName>
        <fullName evidence="1">Uncharacterized protein</fullName>
    </submittedName>
</protein>